<evidence type="ECO:0000313" key="1">
    <source>
        <dbReference type="EMBL" id="KAF5916286.1"/>
    </source>
</evidence>
<reference evidence="1 2" key="1">
    <citation type="journal article" date="2020" name="Mol. Biol. Evol.">
        <title>Interspecific Gene Flow and the Evolution of Specialization in Black and White Rhinoceros.</title>
        <authorList>
            <person name="Moodley Y."/>
            <person name="Westbury M.V."/>
            <person name="Russo I.M."/>
            <person name="Gopalakrishnan S."/>
            <person name="Rakotoarivelo A."/>
            <person name="Olsen R.A."/>
            <person name="Prost S."/>
            <person name="Tunstall T."/>
            <person name="Ryder O.A."/>
            <person name="Dalen L."/>
            <person name="Bruford M.W."/>
        </authorList>
    </citation>
    <scope>NUCLEOTIDE SEQUENCE [LARGE SCALE GENOMIC DNA]</scope>
    <source>
        <strain evidence="1">SBR-YM</strain>
        <tissue evidence="1">Skin</tissue>
    </source>
</reference>
<dbReference type="EMBL" id="JACDTQ010002731">
    <property type="protein sequence ID" value="KAF5916286.1"/>
    <property type="molecule type" value="Genomic_DNA"/>
</dbReference>
<organism evidence="1 2">
    <name type="scientific">Diceros bicornis minor</name>
    <name type="common">South-central black rhinoceros</name>
    <dbReference type="NCBI Taxonomy" id="77932"/>
    <lineage>
        <taxon>Eukaryota</taxon>
        <taxon>Metazoa</taxon>
        <taxon>Chordata</taxon>
        <taxon>Craniata</taxon>
        <taxon>Vertebrata</taxon>
        <taxon>Euteleostomi</taxon>
        <taxon>Mammalia</taxon>
        <taxon>Eutheria</taxon>
        <taxon>Laurasiatheria</taxon>
        <taxon>Perissodactyla</taxon>
        <taxon>Rhinocerotidae</taxon>
        <taxon>Diceros</taxon>
    </lineage>
</organism>
<dbReference type="AlphaFoldDB" id="A0A7J7ELI9"/>
<keyword evidence="2" id="KW-1185">Reference proteome</keyword>
<comment type="caution">
    <text evidence="1">The sequence shown here is derived from an EMBL/GenBank/DDBJ whole genome shotgun (WGS) entry which is preliminary data.</text>
</comment>
<accession>A0A7J7ELI9</accession>
<gene>
    <name evidence="1" type="ORF">HPG69_007367</name>
</gene>
<dbReference type="Proteomes" id="UP000551758">
    <property type="component" value="Unassembled WGS sequence"/>
</dbReference>
<name>A0A7J7ELI9_DICBM</name>
<sequence length="128" mass="14509">MALGDAPPGRPTLTWINWYALVHAVVSSLRRNRVLEQQSAHPSLLVLSSFSPRGMHVKFMATVSRNLCPCISVHRFSERESFSTNMKKYPLLFENLAWGSTHSSSVSQCQLIRMLSTGGYSRYFTKEE</sequence>
<evidence type="ECO:0000313" key="2">
    <source>
        <dbReference type="Proteomes" id="UP000551758"/>
    </source>
</evidence>
<proteinExistence type="predicted"/>
<protein>
    <submittedName>
        <fullName evidence="1">Uncharacterized protein</fullName>
    </submittedName>
</protein>